<evidence type="ECO:0000256" key="6">
    <source>
        <dbReference type="ARBA" id="ARBA00022692"/>
    </source>
</evidence>
<dbReference type="InterPro" id="IPR006144">
    <property type="entry name" value="Secretion_HlyD_CS"/>
</dbReference>
<dbReference type="Gene3D" id="2.40.30.170">
    <property type="match status" value="1"/>
</dbReference>
<dbReference type="PANTHER" id="PTHR30386:SF27">
    <property type="entry name" value="MEMBRANE FUSION PROTEIN (MFP) FAMILY PROTEIN"/>
    <property type="match status" value="1"/>
</dbReference>
<dbReference type="PROSITE" id="PS00543">
    <property type="entry name" value="HLYD_FAMILY"/>
    <property type="match status" value="1"/>
</dbReference>
<dbReference type="NCBIfam" id="TIGR01843">
    <property type="entry name" value="type_I_hlyD"/>
    <property type="match status" value="1"/>
</dbReference>
<evidence type="ECO:0000259" key="10">
    <source>
        <dbReference type="Pfam" id="PF26002"/>
    </source>
</evidence>
<keyword evidence="7" id="KW-1133">Transmembrane helix</keyword>
<dbReference type="PRINTS" id="PR01490">
    <property type="entry name" value="RTXTOXIND"/>
</dbReference>
<evidence type="ECO:0000256" key="2">
    <source>
        <dbReference type="ARBA" id="ARBA00009477"/>
    </source>
</evidence>
<reference evidence="11" key="1">
    <citation type="submission" date="2020-10" db="EMBL/GenBank/DDBJ databases">
        <title>Connecting structure to function with the recovery of over 1000 high-quality activated sludge metagenome-assembled genomes encoding full-length rRNA genes using long-read sequencing.</title>
        <authorList>
            <person name="Singleton C.M."/>
            <person name="Petriglieri F."/>
            <person name="Kristensen J.M."/>
            <person name="Kirkegaard R.H."/>
            <person name="Michaelsen T.Y."/>
            <person name="Andersen M.H."/>
            <person name="Karst S.M."/>
            <person name="Dueholm M.S."/>
            <person name="Nielsen P.H."/>
            <person name="Albertsen M."/>
        </authorList>
    </citation>
    <scope>NUCLEOTIDE SEQUENCE</scope>
    <source>
        <strain evidence="11">EsbW_18-Q3-R4-48_MAXAC.044</strain>
    </source>
</reference>
<keyword evidence="5 9" id="KW-0997">Cell inner membrane</keyword>
<dbReference type="InterPro" id="IPR058982">
    <property type="entry name" value="Beta-barrel_AprE"/>
</dbReference>
<evidence type="ECO:0000256" key="3">
    <source>
        <dbReference type="ARBA" id="ARBA00022448"/>
    </source>
</evidence>
<accession>A0A9D7I8K1</accession>
<feature type="domain" description="AprE-like beta-barrel" evidence="10">
    <location>
        <begin position="334"/>
        <end position="434"/>
    </location>
</feature>
<comment type="caution">
    <text evidence="11">The sequence shown here is derived from an EMBL/GenBank/DDBJ whole genome shotgun (WGS) entry which is preliminary data.</text>
</comment>
<dbReference type="GO" id="GO:0009306">
    <property type="term" value="P:protein secretion"/>
    <property type="evidence" value="ECO:0007669"/>
    <property type="project" value="InterPro"/>
</dbReference>
<proteinExistence type="inferred from homology"/>
<dbReference type="Gene3D" id="1.10.287.470">
    <property type="entry name" value="Helix hairpin bin"/>
    <property type="match status" value="1"/>
</dbReference>
<protein>
    <recommendedName>
        <fullName evidence="9">Membrane fusion protein (MFP) family protein</fullName>
    </recommendedName>
</protein>
<dbReference type="GO" id="GO:0005886">
    <property type="term" value="C:plasma membrane"/>
    <property type="evidence" value="ECO:0007669"/>
    <property type="project" value="UniProtKB-SubCell"/>
</dbReference>
<dbReference type="AlphaFoldDB" id="A0A9D7I8K1"/>
<dbReference type="InterPro" id="IPR010129">
    <property type="entry name" value="T1SS_HlyD"/>
</dbReference>
<evidence type="ECO:0000256" key="5">
    <source>
        <dbReference type="ARBA" id="ARBA00022519"/>
    </source>
</evidence>
<organism evidence="11 12">
    <name type="scientific">Candidatus Propionivibrio dominans</name>
    <dbReference type="NCBI Taxonomy" id="2954373"/>
    <lineage>
        <taxon>Bacteria</taxon>
        <taxon>Pseudomonadati</taxon>
        <taxon>Pseudomonadota</taxon>
        <taxon>Betaproteobacteria</taxon>
        <taxon>Rhodocyclales</taxon>
        <taxon>Rhodocyclaceae</taxon>
        <taxon>Propionivibrio</taxon>
    </lineage>
</organism>
<evidence type="ECO:0000256" key="1">
    <source>
        <dbReference type="ARBA" id="ARBA00004377"/>
    </source>
</evidence>
<dbReference type="InterPro" id="IPR050739">
    <property type="entry name" value="MFP"/>
</dbReference>
<dbReference type="Gene3D" id="2.40.50.100">
    <property type="match status" value="1"/>
</dbReference>
<evidence type="ECO:0000256" key="4">
    <source>
        <dbReference type="ARBA" id="ARBA00022475"/>
    </source>
</evidence>
<evidence type="ECO:0000313" key="11">
    <source>
        <dbReference type="EMBL" id="MBK7424396.1"/>
    </source>
</evidence>
<keyword evidence="3 9" id="KW-0813">Transport</keyword>
<dbReference type="Pfam" id="PF26002">
    <property type="entry name" value="Beta-barrel_AprE"/>
    <property type="match status" value="1"/>
</dbReference>
<comment type="similarity">
    <text evidence="2 9">Belongs to the membrane fusion protein (MFP) (TC 8.A.1) family.</text>
</comment>
<keyword evidence="8" id="KW-0472">Membrane</keyword>
<dbReference type="Proteomes" id="UP000886602">
    <property type="component" value="Unassembled WGS sequence"/>
</dbReference>
<evidence type="ECO:0000313" key="12">
    <source>
        <dbReference type="Proteomes" id="UP000886602"/>
    </source>
</evidence>
<gene>
    <name evidence="11" type="ORF">IPJ48_15675</name>
</gene>
<keyword evidence="6" id="KW-0812">Transmembrane</keyword>
<dbReference type="PANTHER" id="PTHR30386">
    <property type="entry name" value="MEMBRANE FUSION SUBUNIT OF EMRAB-TOLC MULTIDRUG EFFLUX PUMP"/>
    <property type="match status" value="1"/>
</dbReference>
<evidence type="ECO:0000256" key="8">
    <source>
        <dbReference type="ARBA" id="ARBA00023136"/>
    </source>
</evidence>
<dbReference type="EMBL" id="JADJNC010000030">
    <property type="protein sequence ID" value="MBK7424396.1"/>
    <property type="molecule type" value="Genomic_DNA"/>
</dbReference>
<sequence>MQGAFERALPASDPRPLDFYPPLLRLTDSPPNPVGRKVLWSLLMLLTALLLWALIGQLDIVAVAEGKLIPHSYLKIVQPAESGIVKEILVHEGETVQAGQVLMRMDMLISEADSKSIAAEYRRKKATLARIEAELADTPYLPATDDPPALASEIAAQYRANRAARDAALAEETSRLLRYRFDLASSEQVKAKLTQTLPHYQNQDQAFEKLVKEGFAGTLMASDKHRERIEKEQELKNQSHLIESNRAYVTQSEKRLAQIDSDYRRQLHTERNEVHGQADKLAQEVAKQAHRQSLMELKATQDSVVKDLSTHTTGTVVQPGTVLLTLVPKEETLRAEVWVSNEDIGFVRQGQPVKLKFAAFPFQKYGLVDGVVEHVSADSADSTTNKDSTANDKAPARSPPLFYKALVTLKAMQLEMGEQRFALGAGMQTQAEILLGTRSVMEFLLSPVRKAWHEAGRER</sequence>
<name>A0A9D7I8K1_9RHOO</name>
<evidence type="ECO:0000256" key="7">
    <source>
        <dbReference type="ARBA" id="ARBA00022989"/>
    </source>
</evidence>
<evidence type="ECO:0000256" key="9">
    <source>
        <dbReference type="RuleBase" id="RU365093"/>
    </source>
</evidence>
<dbReference type="SUPFAM" id="SSF111369">
    <property type="entry name" value="HlyD-like secretion proteins"/>
    <property type="match status" value="1"/>
</dbReference>
<comment type="subcellular location">
    <subcellularLocation>
        <location evidence="1 9">Cell inner membrane</location>
        <topology evidence="1 9">Single-pass membrane protein</topology>
    </subcellularLocation>
</comment>
<keyword evidence="4 9" id="KW-1003">Cell membrane</keyword>